<accession>A0AAE1HHU3</accession>
<reference evidence="2" key="1">
    <citation type="submission" date="2021-07" db="EMBL/GenBank/DDBJ databases">
        <authorList>
            <person name="Catto M.A."/>
            <person name="Jacobson A."/>
            <person name="Kennedy G."/>
            <person name="Labadie P."/>
            <person name="Hunt B.G."/>
            <person name="Srinivasan R."/>
        </authorList>
    </citation>
    <scope>NUCLEOTIDE SEQUENCE</scope>
    <source>
        <strain evidence="2">PL_HMW_Pooled</strain>
        <tissue evidence="2">Head</tissue>
    </source>
</reference>
<protein>
    <submittedName>
        <fullName evidence="2">Retrovirus-related Pol polyprotein from transposon 412</fullName>
    </submittedName>
</protein>
<feature type="compositionally biased region" description="Pro residues" evidence="1">
    <location>
        <begin position="334"/>
        <end position="344"/>
    </location>
</feature>
<reference evidence="2" key="2">
    <citation type="journal article" date="2023" name="BMC Genomics">
        <title>Pest status, molecular evolution, and epigenetic factors derived from the genome assembly of Frankliniella fusca, a thysanopteran phytovirus vector.</title>
        <authorList>
            <person name="Catto M.A."/>
            <person name="Labadie P.E."/>
            <person name="Jacobson A.L."/>
            <person name="Kennedy G.G."/>
            <person name="Srinivasan R."/>
            <person name="Hunt B.G."/>
        </authorList>
    </citation>
    <scope>NUCLEOTIDE SEQUENCE</scope>
    <source>
        <strain evidence="2">PL_HMW_Pooled</strain>
    </source>
</reference>
<evidence type="ECO:0000256" key="1">
    <source>
        <dbReference type="SAM" id="MobiDB-lite"/>
    </source>
</evidence>
<evidence type="ECO:0000313" key="2">
    <source>
        <dbReference type="EMBL" id="KAK3921464.1"/>
    </source>
</evidence>
<dbReference type="AlphaFoldDB" id="A0AAE1HHU3"/>
<evidence type="ECO:0000313" key="3">
    <source>
        <dbReference type="Proteomes" id="UP001219518"/>
    </source>
</evidence>
<feature type="region of interest" description="Disordered" evidence="1">
    <location>
        <begin position="183"/>
        <end position="221"/>
    </location>
</feature>
<sequence>MGMPNGDSSHTIPYHYQKDVSIKRAQPQRAVISLIRKGHLPGPPAPLSRLRIRSVTGDVAALGGSLDLSVNWNGLIYKWQFYEADIAEECIVGSDMMGYFMVNILYSNRTIQMCRDPQRNMLPPRQTVRLSFTTGEHRVSVAPFSVFSVVRSGPQFSIAPGASVSVRALLRGDDVLPVYEKLAPEPLRGPQSKMDQEPSLGDDGVPSQGDEDVDMPLSSGGVHWPGASSVEMISLALPSGLAGMWSSSPHEKVPLITSATTAPLLQVVPRNTVLAEVSLLHLDEIPSPSSRRPFSTRSAECLSNPYSTDATMAASTDRAPPSAAPEPEPRPPRRVLPPDAPLPPDLQRLVDGCEDISDSQRQEVNAVLREFSDVFAEGDEIGLCTWEQFRIDTAAAAATSVCRTQLLAAPAWLPDEMRADQLADPTIRPILEACERGQRPPADEAVAYGSEARTLWLQWDSLFVKNGYPRWLRETMRRIHADARVMREATSQKYKVNYDLSTALFPGKPGDAVWLYRPVRKPGRNPKLAPKWEGPYVILERVNDLIVWLQSRTNGKKRMANVQNIAPYVDPDFPVRGSWLTFL</sequence>
<feature type="compositionally biased region" description="Low complexity" evidence="1">
    <location>
        <begin position="286"/>
        <end position="298"/>
    </location>
</feature>
<gene>
    <name evidence="2" type="ORF">KUF71_001244</name>
</gene>
<feature type="compositionally biased region" description="Polar residues" evidence="1">
    <location>
        <begin position="304"/>
        <end position="314"/>
    </location>
</feature>
<proteinExistence type="predicted"/>
<dbReference type="Proteomes" id="UP001219518">
    <property type="component" value="Unassembled WGS sequence"/>
</dbReference>
<name>A0AAE1HHU3_9NEOP</name>
<comment type="caution">
    <text evidence="2">The sequence shown here is derived from an EMBL/GenBank/DDBJ whole genome shotgun (WGS) entry which is preliminary data.</text>
</comment>
<feature type="region of interest" description="Disordered" evidence="1">
    <location>
        <begin position="285"/>
        <end position="344"/>
    </location>
</feature>
<dbReference type="EMBL" id="JAHWGI010001034">
    <property type="protein sequence ID" value="KAK3921464.1"/>
    <property type="molecule type" value="Genomic_DNA"/>
</dbReference>
<keyword evidence="3" id="KW-1185">Reference proteome</keyword>
<organism evidence="2 3">
    <name type="scientific">Frankliniella fusca</name>
    <dbReference type="NCBI Taxonomy" id="407009"/>
    <lineage>
        <taxon>Eukaryota</taxon>
        <taxon>Metazoa</taxon>
        <taxon>Ecdysozoa</taxon>
        <taxon>Arthropoda</taxon>
        <taxon>Hexapoda</taxon>
        <taxon>Insecta</taxon>
        <taxon>Pterygota</taxon>
        <taxon>Neoptera</taxon>
        <taxon>Paraneoptera</taxon>
        <taxon>Thysanoptera</taxon>
        <taxon>Terebrantia</taxon>
        <taxon>Thripoidea</taxon>
        <taxon>Thripidae</taxon>
        <taxon>Frankliniella</taxon>
    </lineage>
</organism>